<dbReference type="Proteomes" id="UP000231466">
    <property type="component" value="Unassembled WGS sequence"/>
</dbReference>
<dbReference type="AlphaFoldDB" id="A0A2H0VGL9"/>
<organism evidence="2 3">
    <name type="scientific">Candidatus Colwellbacteria bacterium CG10_big_fil_rev_8_21_14_0_10_42_22</name>
    <dbReference type="NCBI Taxonomy" id="1974540"/>
    <lineage>
        <taxon>Bacteria</taxon>
        <taxon>Candidatus Colwelliibacteriota</taxon>
    </lineage>
</organism>
<gene>
    <name evidence="2" type="ORF">COT89_00740</name>
</gene>
<accession>A0A2H0VGL9</accession>
<proteinExistence type="predicted"/>
<keyword evidence="1" id="KW-0472">Membrane</keyword>
<feature type="transmembrane region" description="Helical" evidence="1">
    <location>
        <begin position="109"/>
        <end position="132"/>
    </location>
</feature>
<reference evidence="3" key="1">
    <citation type="submission" date="2017-09" db="EMBL/GenBank/DDBJ databases">
        <title>Depth-based differentiation of microbial function through sediment-hosted aquifers and enrichment of novel symbionts in the deep terrestrial subsurface.</title>
        <authorList>
            <person name="Probst A.J."/>
            <person name="Ladd B."/>
            <person name="Jarett J.K."/>
            <person name="Geller-Mcgrath D.E."/>
            <person name="Sieber C.M.K."/>
            <person name="Emerson J.B."/>
            <person name="Anantharaman K."/>
            <person name="Thomas B.C."/>
            <person name="Malmstrom R."/>
            <person name="Stieglmeier M."/>
            <person name="Klingl A."/>
            <person name="Woyke T."/>
            <person name="Ryan C.M."/>
            <person name="Banfield J.F."/>
        </authorList>
    </citation>
    <scope>NUCLEOTIDE SEQUENCE [LARGE SCALE GENOMIC DNA]</scope>
</reference>
<protein>
    <submittedName>
        <fullName evidence="2">Uncharacterized protein</fullName>
    </submittedName>
</protein>
<keyword evidence="1" id="KW-1133">Transmembrane helix</keyword>
<feature type="transmembrane region" description="Helical" evidence="1">
    <location>
        <begin position="69"/>
        <end position="88"/>
    </location>
</feature>
<feature type="transmembrane region" description="Helical" evidence="1">
    <location>
        <begin position="31"/>
        <end position="49"/>
    </location>
</feature>
<keyword evidence="1" id="KW-0812">Transmembrane</keyword>
<name>A0A2H0VGL9_9BACT</name>
<sequence length="134" mass="15693">MTFYYEYCTKFVVLHIFNMDWRSIVKKEKRLNWFTPIMGVLLSGFFWFLSWFMQLDVAMRSDYAGFTPWMIVVGSVALTWVMTPLFWWTNFSRSVVVYGGAWWQNVLRFVCGVATFAAGLLGFFMLVLGIGVTK</sequence>
<dbReference type="EMBL" id="PFAH01000002">
    <property type="protein sequence ID" value="PIR98221.1"/>
    <property type="molecule type" value="Genomic_DNA"/>
</dbReference>
<evidence type="ECO:0000313" key="2">
    <source>
        <dbReference type="EMBL" id="PIR98221.1"/>
    </source>
</evidence>
<evidence type="ECO:0000256" key="1">
    <source>
        <dbReference type="SAM" id="Phobius"/>
    </source>
</evidence>
<comment type="caution">
    <text evidence="2">The sequence shown here is derived from an EMBL/GenBank/DDBJ whole genome shotgun (WGS) entry which is preliminary data.</text>
</comment>
<evidence type="ECO:0000313" key="3">
    <source>
        <dbReference type="Proteomes" id="UP000231466"/>
    </source>
</evidence>